<dbReference type="PANTHER" id="PTHR34586">
    <property type="entry name" value="SPERACT/SCAVENGER RECEPTOR DOMAIN-CONTAINING PROTEIN"/>
    <property type="match status" value="1"/>
</dbReference>
<dbReference type="InParanoid" id="A0A409WSF7"/>
<feature type="transmembrane region" description="Helical" evidence="2">
    <location>
        <begin position="154"/>
        <end position="176"/>
    </location>
</feature>
<dbReference type="PANTHER" id="PTHR34586:SF3">
    <property type="entry name" value="FOLLISTATIN-LIKE DOMAIN-CONTAINING PROTEIN"/>
    <property type="match status" value="1"/>
</dbReference>
<feature type="region of interest" description="Disordered" evidence="1">
    <location>
        <begin position="496"/>
        <end position="687"/>
    </location>
</feature>
<dbReference type="EMBL" id="NHTK01005283">
    <property type="protein sequence ID" value="PPQ81409.1"/>
    <property type="molecule type" value="Genomic_DNA"/>
</dbReference>
<dbReference type="STRING" id="181874.A0A409WSF7"/>
<dbReference type="AlphaFoldDB" id="A0A409WSF7"/>
<feature type="compositionally biased region" description="Basic residues" evidence="1">
    <location>
        <begin position="255"/>
        <end position="265"/>
    </location>
</feature>
<keyword evidence="2" id="KW-0812">Transmembrane</keyword>
<feature type="compositionally biased region" description="Low complexity" evidence="1">
    <location>
        <begin position="627"/>
        <end position="667"/>
    </location>
</feature>
<dbReference type="Proteomes" id="UP000284842">
    <property type="component" value="Unassembled WGS sequence"/>
</dbReference>
<reference evidence="3 4" key="1">
    <citation type="journal article" date="2018" name="Evol. Lett.">
        <title>Horizontal gene cluster transfer increased hallucinogenic mushroom diversity.</title>
        <authorList>
            <person name="Reynolds H.T."/>
            <person name="Vijayakumar V."/>
            <person name="Gluck-Thaler E."/>
            <person name="Korotkin H.B."/>
            <person name="Matheny P.B."/>
            <person name="Slot J.C."/>
        </authorList>
    </citation>
    <scope>NUCLEOTIDE SEQUENCE [LARGE SCALE GENOMIC DNA]</scope>
    <source>
        <strain evidence="3 4">2629</strain>
    </source>
</reference>
<feature type="compositionally biased region" description="Acidic residues" evidence="1">
    <location>
        <begin position="308"/>
        <end position="325"/>
    </location>
</feature>
<feature type="non-terminal residue" evidence="3">
    <location>
        <position position="687"/>
    </location>
</feature>
<feature type="compositionally biased region" description="Low complexity" evidence="1">
    <location>
        <begin position="451"/>
        <end position="469"/>
    </location>
</feature>
<feature type="region of interest" description="Disordered" evidence="1">
    <location>
        <begin position="1"/>
        <end position="32"/>
    </location>
</feature>
<evidence type="ECO:0000256" key="1">
    <source>
        <dbReference type="SAM" id="MobiDB-lite"/>
    </source>
</evidence>
<dbReference type="OrthoDB" id="2804493at2759"/>
<name>A0A409WSF7_9AGAR</name>
<dbReference type="InterPro" id="IPR053097">
    <property type="entry name" value="Prespore_vesicle_assoc"/>
</dbReference>
<keyword evidence="2" id="KW-1133">Transmembrane helix</keyword>
<feature type="compositionally biased region" description="Low complexity" evidence="1">
    <location>
        <begin position="567"/>
        <end position="581"/>
    </location>
</feature>
<feature type="compositionally biased region" description="Gly residues" evidence="1">
    <location>
        <begin position="232"/>
        <end position="252"/>
    </location>
</feature>
<feature type="region of interest" description="Disordered" evidence="1">
    <location>
        <begin position="446"/>
        <end position="470"/>
    </location>
</feature>
<feature type="compositionally biased region" description="Polar residues" evidence="1">
    <location>
        <begin position="582"/>
        <end position="604"/>
    </location>
</feature>
<evidence type="ECO:0000313" key="3">
    <source>
        <dbReference type="EMBL" id="PPQ81409.1"/>
    </source>
</evidence>
<feature type="compositionally biased region" description="Basic and acidic residues" evidence="1">
    <location>
        <begin position="346"/>
        <end position="369"/>
    </location>
</feature>
<protein>
    <submittedName>
        <fullName evidence="3">Uncharacterized protein</fullName>
    </submittedName>
</protein>
<evidence type="ECO:0000256" key="2">
    <source>
        <dbReference type="SAM" id="Phobius"/>
    </source>
</evidence>
<feature type="compositionally biased region" description="Low complexity" evidence="1">
    <location>
        <begin position="23"/>
        <end position="32"/>
    </location>
</feature>
<feature type="compositionally biased region" description="Basic and acidic residues" evidence="1">
    <location>
        <begin position="291"/>
        <end position="307"/>
    </location>
</feature>
<keyword evidence="4" id="KW-1185">Reference proteome</keyword>
<feature type="compositionally biased region" description="Polar residues" evidence="1">
    <location>
        <begin position="668"/>
        <end position="687"/>
    </location>
</feature>
<feature type="compositionally biased region" description="Low complexity" evidence="1">
    <location>
        <begin position="527"/>
        <end position="548"/>
    </location>
</feature>
<keyword evidence="2" id="KW-0472">Membrane</keyword>
<proteinExistence type="predicted"/>
<feature type="region of interest" description="Disordered" evidence="1">
    <location>
        <begin position="222"/>
        <end position="426"/>
    </location>
</feature>
<feature type="compositionally biased region" description="Gly residues" evidence="1">
    <location>
        <begin position="405"/>
        <end position="419"/>
    </location>
</feature>
<accession>A0A409WSF7</accession>
<organism evidence="3 4">
    <name type="scientific">Panaeolus cyanescens</name>
    <dbReference type="NCBI Taxonomy" id="181874"/>
    <lineage>
        <taxon>Eukaryota</taxon>
        <taxon>Fungi</taxon>
        <taxon>Dikarya</taxon>
        <taxon>Basidiomycota</taxon>
        <taxon>Agaricomycotina</taxon>
        <taxon>Agaricomycetes</taxon>
        <taxon>Agaricomycetidae</taxon>
        <taxon>Agaricales</taxon>
        <taxon>Agaricineae</taxon>
        <taxon>Galeropsidaceae</taxon>
        <taxon>Panaeolus</taxon>
    </lineage>
</organism>
<comment type="caution">
    <text evidence="3">The sequence shown here is derived from an EMBL/GenBank/DDBJ whole genome shotgun (WGS) entry which is preliminary data.</text>
</comment>
<evidence type="ECO:0000313" key="4">
    <source>
        <dbReference type="Proteomes" id="UP000284842"/>
    </source>
</evidence>
<sequence length="687" mass="74104">MTTPNLRPYLSHDHDRPPRAHAHSSASSSSSLSLPTLFSSSLSSSTLIPPPHPHPRAKRQLFTLPFIPIPISLITPIKFKSSQLFSYVSLLSLIPLCTASPPPTGALDSQFKAHLEEGGFDVHSLLHSLEDLSKSSSLLFKRDDNEGGSGRPKVFIPLAIILLILVAFIGLTWVHAGFRQGLVGMVRFGRRNRTGNANRNGGGSAGMSAAERRVLTAAQLTGMDTPASGQRAGNGGGTNGGGNGGNAGGGGATARRNRRGRRPRRTPSQMSVTSLPAYNKEPGDEELVIFRGRDPEDANDNDMRDSFDNEDNEDSNENDNDNDNDSGDRRRRNTNDNTNDNDNDNEYSRNRRGDNEYNRHRDNDNEYSRDSYGMDASTNNLLGDVSMNDLGDANQGGRERRDSQRGGGGGGMGTIGRGTGRNSVDDELDRRGAAPAYFEVVDGDVERQHQGQHQSQLQGHEEAQPQQQQVDLNAATVTRRSKSGFMTFLNRMSLGGNHHHHNQTHNQNSGPVLPTTYPLSANGGGHASSNGNGNANSNSRVNFNLNTNIDDGDTTHSPNTNTRHRANTSTSTYASISASQSRISLTASPTTSRISLNPSASASRLSLFRPLSRQRSTNTLNRSGTPSSFLSHGHSLSHSTSRLSLSQNINNPNSHPNSNHNNNPNSSAHLTSPSLHSLISAPLSHTL</sequence>
<gene>
    <name evidence="3" type="ORF">CVT24_001830</name>
</gene>
<feature type="compositionally biased region" description="Polar residues" evidence="1">
    <location>
        <begin position="613"/>
        <end position="626"/>
    </location>
</feature>